<keyword evidence="1" id="KW-1133">Transmembrane helix</keyword>
<sequence length="201" mass="22098">MLGTIIKDLKNIFGQFIYYFVLMVVFMAVSVITENIYYYMGAIVFFCVAVPLSALAYDEKDNWDKFALASGVTRNQLAVSRYLLGLVIFLPMWAISFILVLAGGMWDIENLSVLLSYGGIALLTLDAVLPVIFKIGVEKGRIIYIFTILIVIALGALLGFLVETIGGASVLYSSVAVLALGVVGFFLSLKIACNIYKKKDF</sequence>
<comment type="caution">
    <text evidence="2">The sequence shown here is derived from an EMBL/GenBank/DDBJ whole genome shotgun (WGS) entry which is preliminary data.</text>
</comment>
<proteinExistence type="predicted"/>
<feature type="transmembrane region" description="Helical" evidence="1">
    <location>
        <begin position="38"/>
        <end position="57"/>
    </location>
</feature>
<keyword evidence="1" id="KW-0812">Transmembrane</keyword>
<dbReference type="InterPro" id="IPR025699">
    <property type="entry name" value="ABC2_memb-like"/>
</dbReference>
<feature type="transmembrane region" description="Helical" evidence="1">
    <location>
        <begin position="12"/>
        <end position="32"/>
    </location>
</feature>
<keyword evidence="1" id="KW-0472">Membrane</keyword>
<feature type="transmembrane region" description="Helical" evidence="1">
    <location>
        <begin position="142"/>
        <end position="162"/>
    </location>
</feature>
<reference evidence="2" key="2">
    <citation type="submission" date="2021-04" db="EMBL/GenBank/DDBJ databases">
        <authorList>
            <person name="Gilroy R."/>
        </authorList>
    </citation>
    <scope>NUCLEOTIDE SEQUENCE</scope>
    <source>
        <strain evidence="2">1345</strain>
    </source>
</reference>
<evidence type="ECO:0000313" key="3">
    <source>
        <dbReference type="Proteomes" id="UP000886750"/>
    </source>
</evidence>
<feature type="transmembrane region" description="Helical" evidence="1">
    <location>
        <begin position="114"/>
        <end position="135"/>
    </location>
</feature>
<accession>A0A9D2CT07</accession>
<evidence type="ECO:0000313" key="2">
    <source>
        <dbReference type="EMBL" id="HIY97695.1"/>
    </source>
</evidence>
<dbReference type="Pfam" id="PF13346">
    <property type="entry name" value="ABC2_membrane_5"/>
    <property type="match status" value="1"/>
</dbReference>
<name>A0A9D2CT07_9FIRM</name>
<reference evidence="2" key="1">
    <citation type="journal article" date="2021" name="PeerJ">
        <title>Extensive microbial diversity within the chicken gut microbiome revealed by metagenomics and culture.</title>
        <authorList>
            <person name="Gilroy R."/>
            <person name="Ravi A."/>
            <person name="Getino M."/>
            <person name="Pursley I."/>
            <person name="Horton D.L."/>
            <person name="Alikhan N.F."/>
            <person name="Baker D."/>
            <person name="Gharbi K."/>
            <person name="Hall N."/>
            <person name="Watson M."/>
            <person name="Adriaenssens E.M."/>
            <person name="Foster-Nyarko E."/>
            <person name="Jarju S."/>
            <person name="Secka A."/>
            <person name="Antonio M."/>
            <person name="Oren A."/>
            <person name="Chaudhuri R.R."/>
            <person name="La Ragione R."/>
            <person name="Hildebrand F."/>
            <person name="Pallen M.J."/>
        </authorList>
    </citation>
    <scope>NUCLEOTIDE SEQUENCE</scope>
    <source>
        <strain evidence="2">1345</strain>
    </source>
</reference>
<evidence type="ECO:0000256" key="1">
    <source>
        <dbReference type="SAM" id="Phobius"/>
    </source>
</evidence>
<dbReference type="Proteomes" id="UP000886750">
    <property type="component" value="Unassembled WGS sequence"/>
</dbReference>
<dbReference type="AlphaFoldDB" id="A0A9D2CT07"/>
<feature type="transmembrane region" description="Helical" evidence="1">
    <location>
        <begin position="78"/>
        <end position="102"/>
    </location>
</feature>
<gene>
    <name evidence="2" type="ORF">H9729_08390</name>
</gene>
<dbReference type="EMBL" id="DXCQ01000074">
    <property type="protein sequence ID" value="HIY97695.1"/>
    <property type="molecule type" value="Genomic_DNA"/>
</dbReference>
<feature type="transmembrane region" description="Helical" evidence="1">
    <location>
        <begin position="168"/>
        <end position="189"/>
    </location>
</feature>
<organism evidence="2 3">
    <name type="scientific">Candidatus Borkfalkia excrementigallinarum</name>
    <dbReference type="NCBI Taxonomy" id="2838506"/>
    <lineage>
        <taxon>Bacteria</taxon>
        <taxon>Bacillati</taxon>
        <taxon>Bacillota</taxon>
        <taxon>Clostridia</taxon>
        <taxon>Christensenellales</taxon>
        <taxon>Christensenellaceae</taxon>
        <taxon>Candidatus Borkfalkia</taxon>
    </lineage>
</organism>
<protein>
    <submittedName>
        <fullName evidence="2">ABC-2 transporter permease</fullName>
    </submittedName>
</protein>